<dbReference type="Pfam" id="PF17793">
    <property type="entry name" value="AHD"/>
    <property type="match status" value="1"/>
</dbReference>
<keyword evidence="1 2" id="KW-0539">Nucleus</keyword>
<organism evidence="5 6">
    <name type="scientific">Strongyloides stercoralis</name>
    <name type="common">Threadworm</name>
    <dbReference type="NCBI Taxonomy" id="6248"/>
    <lineage>
        <taxon>Eukaryota</taxon>
        <taxon>Metazoa</taxon>
        <taxon>Ecdysozoa</taxon>
        <taxon>Nematoda</taxon>
        <taxon>Chromadorea</taxon>
        <taxon>Rhabditida</taxon>
        <taxon>Tylenchina</taxon>
        <taxon>Panagrolaimomorpha</taxon>
        <taxon>Strongyloidoidea</taxon>
        <taxon>Strongyloididae</taxon>
        <taxon>Strongyloides</taxon>
    </lineage>
</organism>
<dbReference type="Pfam" id="PF03366">
    <property type="entry name" value="YEATS"/>
    <property type="match status" value="1"/>
</dbReference>
<dbReference type="WBParaSite" id="TCONS_00010031.p1">
    <property type="protein sequence ID" value="TCONS_00010031.p1"/>
    <property type="gene ID" value="XLOC_007726"/>
</dbReference>
<protein>
    <recommendedName>
        <fullName evidence="4">YEATS domain-containing protein</fullName>
    </recommendedName>
</protein>
<dbReference type="GO" id="GO:0045893">
    <property type="term" value="P:positive regulation of DNA-templated transcription"/>
    <property type="evidence" value="ECO:0007669"/>
    <property type="project" value="TreeGrafter"/>
</dbReference>
<feature type="compositionally biased region" description="Low complexity" evidence="3">
    <location>
        <begin position="487"/>
        <end position="501"/>
    </location>
</feature>
<evidence type="ECO:0000259" key="4">
    <source>
        <dbReference type="PROSITE" id="PS51037"/>
    </source>
</evidence>
<feature type="compositionally biased region" description="Polar residues" evidence="3">
    <location>
        <begin position="470"/>
        <end position="486"/>
    </location>
</feature>
<keyword evidence="5" id="KW-1185">Reference proteome</keyword>
<feature type="compositionally biased region" description="Basic and acidic residues" evidence="3">
    <location>
        <begin position="434"/>
        <end position="445"/>
    </location>
</feature>
<dbReference type="WBParaSite" id="TCONS_00012222.p1">
    <property type="protein sequence ID" value="TCONS_00012222.p1"/>
    <property type="gene ID" value="XLOC_007726"/>
</dbReference>
<dbReference type="Proteomes" id="UP000035681">
    <property type="component" value="Unplaced"/>
</dbReference>
<feature type="compositionally biased region" description="Polar residues" evidence="3">
    <location>
        <begin position="309"/>
        <end position="322"/>
    </location>
</feature>
<evidence type="ECO:0000313" key="6">
    <source>
        <dbReference type="WBParaSite" id="TCONS_00010031.p1"/>
    </source>
</evidence>
<dbReference type="PANTHER" id="PTHR47827:SF3">
    <property type="entry name" value="AF-9 ANC1 HOMOLOGY DOMAIN-CONTAINING PROTEIN"/>
    <property type="match status" value="1"/>
</dbReference>
<feature type="region of interest" description="Disordered" evidence="3">
    <location>
        <begin position="261"/>
        <end position="457"/>
    </location>
</feature>
<evidence type="ECO:0000256" key="3">
    <source>
        <dbReference type="SAM" id="MobiDB-lite"/>
    </source>
</evidence>
<accession>A0AAF5DC73</accession>
<dbReference type="GO" id="GO:0003682">
    <property type="term" value="F:chromatin binding"/>
    <property type="evidence" value="ECO:0007669"/>
    <property type="project" value="TreeGrafter"/>
</dbReference>
<proteinExistence type="predicted"/>
<feature type="domain" description="YEATS" evidence="4">
    <location>
        <begin position="7"/>
        <end position="142"/>
    </location>
</feature>
<feature type="region of interest" description="Disordered" evidence="3">
    <location>
        <begin position="219"/>
        <end position="249"/>
    </location>
</feature>
<comment type="subcellular location">
    <subcellularLocation>
        <location evidence="2">Nucleus</location>
    </subcellularLocation>
</comment>
<feature type="compositionally biased region" description="Basic and acidic residues" evidence="3">
    <location>
        <begin position="343"/>
        <end position="365"/>
    </location>
</feature>
<evidence type="ECO:0000313" key="5">
    <source>
        <dbReference type="Proteomes" id="UP000035681"/>
    </source>
</evidence>
<dbReference type="PANTHER" id="PTHR47827">
    <property type="entry name" value="AHD DOMAIN-CONTAINING PROTEIN"/>
    <property type="match status" value="1"/>
</dbReference>
<feature type="region of interest" description="Disordered" evidence="3">
    <location>
        <begin position="469"/>
        <end position="501"/>
    </location>
</feature>
<dbReference type="InterPro" id="IPR052790">
    <property type="entry name" value="YEATS_domain"/>
</dbReference>
<feature type="compositionally biased region" description="Basic and acidic residues" evidence="3">
    <location>
        <begin position="235"/>
        <end position="249"/>
    </location>
</feature>
<dbReference type="InterPro" id="IPR055129">
    <property type="entry name" value="YEATS_dom"/>
</dbReference>
<feature type="compositionally biased region" description="Basic and acidic residues" evidence="3">
    <location>
        <begin position="262"/>
        <end position="272"/>
    </location>
</feature>
<feature type="compositionally biased region" description="Basic and acidic residues" evidence="3">
    <location>
        <begin position="415"/>
        <end position="427"/>
    </location>
</feature>
<sequence>MADESPGCITKNIIAKFCIGHYSEKFKKPNEYGHTHKWLLFVRHINRSVIKDKDFISKVTYKLHPSFPNNIRIFKDPPFELSETGYGSFPLDVEIKFTGIKKVYNIKYQLELTLGEPLETFKEQNVMILDPTPQFVETVLKINGMMEKKKPIMVVKESSKVNDDVIKNVTSSKVNIHTVASKDERGGKKLKDKDDTDSIIKKQAKLATDMKGSLIKNCTDKKKSEMMLKSPKKGHPPDDGVEKNSIKNDSKLNSLKNLISKEQSKRDIRSTKFDSASPLDIESGKYIGKDGARSSSRSSSRTDFKLKNKSTYISDDSRSNTPLDFDGEKRKQTSKIFSQKMFIDYDKTKSKMLEKTRPDPSMLKETKKRKRKNEEDSITMAKGSLYNDTKNTDIKRSKRDDSLSYSSKKSSTPKNDSHRKYNEDTETSRSITPQEKKSSSIHDKTLNTQTTSNKKDIRYGHSFAAEMISDSDSTASSPDNSNPNPFTSKNTSNSSGSISKISPTPDKSLLLMLKSRIASLEDSDSIFQVTETILKVDPNLVKLVDDQFLFDLTNFPTSLINSLSKILQIIT</sequence>
<dbReference type="CDD" id="cd16906">
    <property type="entry name" value="YEATS_AF-9_like"/>
    <property type="match status" value="1"/>
</dbReference>
<dbReference type="InterPro" id="IPR040930">
    <property type="entry name" value="AF-9_AHD"/>
</dbReference>
<feature type="compositionally biased region" description="Basic and acidic residues" evidence="3">
    <location>
        <begin position="390"/>
        <end position="402"/>
    </location>
</feature>
<reference evidence="6 7" key="1">
    <citation type="submission" date="2024-02" db="UniProtKB">
        <authorList>
            <consortium name="WormBaseParasite"/>
        </authorList>
    </citation>
    <scope>IDENTIFICATION</scope>
</reference>
<dbReference type="Gene3D" id="2.60.40.1970">
    <property type="entry name" value="YEATS domain"/>
    <property type="match status" value="1"/>
</dbReference>
<name>A0AAF5DC73_STRER</name>
<evidence type="ECO:0000256" key="1">
    <source>
        <dbReference type="ARBA" id="ARBA00023242"/>
    </source>
</evidence>
<dbReference type="PROSITE" id="PS51037">
    <property type="entry name" value="YEATS"/>
    <property type="match status" value="1"/>
</dbReference>
<evidence type="ECO:0000313" key="7">
    <source>
        <dbReference type="WBParaSite" id="TCONS_00012222.p1"/>
    </source>
</evidence>
<dbReference type="InterPro" id="IPR038704">
    <property type="entry name" value="YEAST_sf"/>
</dbReference>
<dbReference type="AlphaFoldDB" id="A0AAF5DC73"/>
<dbReference type="GO" id="GO:0008023">
    <property type="term" value="C:transcription elongation factor complex"/>
    <property type="evidence" value="ECO:0007669"/>
    <property type="project" value="TreeGrafter"/>
</dbReference>
<evidence type="ECO:0000256" key="2">
    <source>
        <dbReference type="PROSITE-ProRule" id="PRU00376"/>
    </source>
</evidence>